<keyword evidence="2" id="KW-1185">Reference proteome</keyword>
<evidence type="ECO:0000313" key="2">
    <source>
        <dbReference type="Proteomes" id="UP000887013"/>
    </source>
</evidence>
<sequence length="141" mass="16985">MDLHFFVARKKVANKQVISFKSYRRSEKFRRLTAWIQRFFRNARKDNENNDSRKMRIEELEDTEIYWVKYIQKENYPEEFKALKTNEPIPNYSKIFKLSPFSFGEWSTLGKGKATKCELHLNSQVFYCVIVKSSLCKNNHL</sequence>
<evidence type="ECO:0000313" key="1">
    <source>
        <dbReference type="EMBL" id="GFU08911.1"/>
    </source>
</evidence>
<reference evidence="1" key="1">
    <citation type="submission" date="2020-08" db="EMBL/GenBank/DDBJ databases">
        <title>Multicomponent nature underlies the extraordinary mechanical properties of spider dragline silk.</title>
        <authorList>
            <person name="Kono N."/>
            <person name="Nakamura H."/>
            <person name="Mori M."/>
            <person name="Yoshida Y."/>
            <person name="Ohtoshi R."/>
            <person name="Malay A.D."/>
            <person name="Moran D.A.P."/>
            <person name="Tomita M."/>
            <person name="Numata K."/>
            <person name="Arakawa K."/>
        </authorList>
    </citation>
    <scope>NUCLEOTIDE SEQUENCE</scope>
</reference>
<proteinExistence type="predicted"/>
<accession>A0A8X6UEH6</accession>
<dbReference type="AlphaFoldDB" id="A0A8X6UEH6"/>
<dbReference type="OrthoDB" id="8050632at2759"/>
<organism evidence="1 2">
    <name type="scientific">Nephila pilipes</name>
    <name type="common">Giant wood spider</name>
    <name type="synonym">Nephila maculata</name>
    <dbReference type="NCBI Taxonomy" id="299642"/>
    <lineage>
        <taxon>Eukaryota</taxon>
        <taxon>Metazoa</taxon>
        <taxon>Ecdysozoa</taxon>
        <taxon>Arthropoda</taxon>
        <taxon>Chelicerata</taxon>
        <taxon>Arachnida</taxon>
        <taxon>Araneae</taxon>
        <taxon>Araneomorphae</taxon>
        <taxon>Entelegynae</taxon>
        <taxon>Araneoidea</taxon>
        <taxon>Nephilidae</taxon>
        <taxon>Nephila</taxon>
    </lineage>
</organism>
<gene>
    <name evidence="1" type="ORF">NPIL_203331</name>
</gene>
<dbReference type="EMBL" id="BMAW01124655">
    <property type="protein sequence ID" value="GFU08911.1"/>
    <property type="molecule type" value="Genomic_DNA"/>
</dbReference>
<name>A0A8X6UEH6_NEPPI</name>
<dbReference type="Proteomes" id="UP000887013">
    <property type="component" value="Unassembled WGS sequence"/>
</dbReference>
<comment type="caution">
    <text evidence="1">The sequence shown here is derived from an EMBL/GenBank/DDBJ whole genome shotgun (WGS) entry which is preliminary data.</text>
</comment>
<protein>
    <submittedName>
        <fullName evidence="1">Uncharacterized protein</fullName>
    </submittedName>
</protein>